<accession>A0AAX6FZ41</accession>
<dbReference type="EMBL" id="JANAVB010024994">
    <property type="protein sequence ID" value="KAJ6821694.1"/>
    <property type="molecule type" value="Genomic_DNA"/>
</dbReference>
<keyword evidence="2" id="KW-1185">Reference proteome</keyword>
<organism evidence="1 2">
    <name type="scientific">Iris pallida</name>
    <name type="common">Sweet iris</name>
    <dbReference type="NCBI Taxonomy" id="29817"/>
    <lineage>
        <taxon>Eukaryota</taxon>
        <taxon>Viridiplantae</taxon>
        <taxon>Streptophyta</taxon>
        <taxon>Embryophyta</taxon>
        <taxon>Tracheophyta</taxon>
        <taxon>Spermatophyta</taxon>
        <taxon>Magnoliopsida</taxon>
        <taxon>Liliopsida</taxon>
        <taxon>Asparagales</taxon>
        <taxon>Iridaceae</taxon>
        <taxon>Iridoideae</taxon>
        <taxon>Irideae</taxon>
        <taxon>Iris</taxon>
    </lineage>
</organism>
<dbReference type="GO" id="GO:0016301">
    <property type="term" value="F:kinase activity"/>
    <property type="evidence" value="ECO:0007669"/>
    <property type="project" value="UniProtKB-KW"/>
</dbReference>
<proteinExistence type="predicted"/>
<gene>
    <name evidence="1" type="ORF">M6B38_390670</name>
</gene>
<evidence type="ECO:0000313" key="1">
    <source>
        <dbReference type="EMBL" id="KAJ6821694.1"/>
    </source>
</evidence>
<comment type="caution">
    <text evidence="1">The sequence shown here is derived from an EMBL/GenBank/DDBJ whole genome shotgun (WGS) entry which is preliminary data.</text>
</comment>
<sequence length="107" mass="12673">MLLVCFDDLFDFGIFQILWKHFFDYSFIYKLFWFLVKTWFCDFLGNSENYFGRDSVSSDITSGISISFQDFEFISESSFVVKLGYPWFGIYFAGKIGRFPSFGLSRK</sequence>
<dbReference type="Proteomes" id="UP001140949">
    <property type="component" value="Unassembled WGS sequence"/>
</dbReference>
<keyword evidence="1" id="KW-0418">Kinase</keyword>
<name>A0AAX6FZ41_IRIPA</name>
<dbReference type="AlphaFoldDB" id="A0AAX6FZ41"/>
<reference evidence="1" key="1">
    <citation type="journal article" date="2023" name="GigaByte">
        <title>Genome assembly of the bearded iris, Iris pallida Lam.</title>
        <authorList>
            <person name="Bruccoleri R.E."/>
            <person name="Oakeley E.J."/>
            <person name="Faust A.M.E."/>
            <person name="Altorfer M."/>
            <person name="Dessus-Babus S."/>
            <person name="Burckhardt D."/>
            <person name="Oertli M."/>
            <person name="Naumann U."/>
            <person name="Petersen F."/>
            <person name="Wong J."/>
        </authorList>
    </citation>
    <scope>NUCLEOTIDE SEQUENCE</scope>
    <source>
        <strain evidence="1">GSM-AAB239-AS_SAM_17_03QT</strain>
    </source>
</reference>
<reference evidence="1" key="2">
    <citation type="submission" date="2023-04" db="EMBL/GenBank/DDBJ databases">
        <authorList>
            <person name="Bruccoleri R.E."/>
            <person name="Oakeley E.J."/>
            <person name="Faust A.-M."/>
            <person name="Dessus-Babus S."/>
            <person name="Altorfer M."/>
            <person name="Burckhardt D."/>
            <person name="Oertli M."/>
            <person name="Naumann U."/>
            <person name="Petersen F."/>
            <person name="Wong J."/>
        </authorList>
    </citation>
    <scope>NUCLEOTIDE SEQUENCE</scope>
    <source>
        <strain evidence="1">GSM-AAB239-AS_SAM_17_03QT</strain>
        <tissue evidence="1">Leaf</tissue>
    </source>
</reference>
<keyword evidence="1" id="KW-0808">Transferase</keyword>
<evidence type="ECO:0000313" key="2">
    <source>
        <dbReference type="Proteomes" id="UP001140949"/>
    </source>
</evidence>
<keyword evidence="1" id="KW-0675">Receptor</keyword>
<protein>
    <submittedName>
        <fullName evidence="1">Proline-rich receptor-like protein kinase PERK9</fullName>
    </submittedName>
</protein>